<keyword evidence="3 5" id="KW-1133">Transmembrane helix</keyword>
<protein>
    <recommendedName>
        <fullName evidence="6">HIG1 domain-containing protein</fullName>
    </recommendedName>
</protein>
<evidence type="ECO:0000256" key="1">
    <source>
        <dbReference type="ARBA" id="ARBA00004173"/>
    </source>
</evidence>
<feature type="domain" description="HIG1" evidence="6">
    <location>
        <begin position="100"/>
        <end position="191"/>
    </location>
</feature>
<proteinExistence type="predicted"/>
<dbReference type="OrthoDB" id="1915122at2759"/>
<dbReference type="PANTHER" id="PTHR28018">
    <property type="entry name" value="RESPIRATORY SUPERCOMPLEX FACTOR 2, MITOCHONDRIAL"/>
    <property type="match status" value="1"/>
</dbReference>
<keyword evidence="2 5" id="KW-0812">Transmembrane</keyword>
<dbReference type="InterPro" id="IPR040153">
    <property type="entry name" value="Rcf2"/>
</dbReference>
<reference evidence="7" key="2">
    <citation type="submission" date="2021-01" db="EMBL/GenBank/DDBJ databases">
        <authorList>
            <person name="Schikora-Tamarit M.A."/>
        </authorList>
    </citation>
    <scope>NUCLEOTIDE SEQUENCE</scope>
    <source>
        <strain evidence="7">CBS6075</strain>
    </source>
</reference>
<evidence type="ECO:0000256" key="3">
    <source>
        <dbReference type="ARBA" id="ARBA00022989"/>
    </source>
</evidence>
<dbReference type="PROSITE" id="PS51503">
    <property type="entry name" value="HIG1"/>
    <property type="match status" value="1"/>
</dbReference>
<comment type="subcellular location">
    <subcellularLocation>
        <location evidence="1">Mitochondrion</location>
    </subcellularLocation>
</comment>
<evidence type="ECO:0000256" key="5">
    <source>
        <dbReference type="SAM" id="Phobius"/>
    </source>
</evidence>
<dbReference type="GeneID" id="70239123"/>
<dbReference type="Proteomes" id="UP000769157">
    <property type="component" value="Unassembled WGS sequence"/>
</dbReference>
<dbReference type="InterPro" id="IPR007667">
    <property type="entry name" value="Hypoxia_induced_domain"/>
</dbReference>
<name>A0A9P8SZB9_9ASCO</name>
<evidence type="ECO:0000256" key="4">
    <source>
        <dbReference type="ARBA" id="ARBA00023136"/>
    </source>
</evidence>
<keyword evidence="4 5" id="KW-0472">Membrane</keyword>
<accession>A0A9P8SZB9</accession>
<dbReference type="GO" id="GO:0033617">
    <property type="term" value="P:mitochondrial respiratory chain complex IV assembly"/>
    <property type="evidence" value="ECO:0007669"/>
    <property type="project" value="TreeGrafter"/>
</dbReference>
<evidence type="ECO:0000259" key="6">
    <source>
        <dbReference type="PROSITE" id="PS51503"/>
    </source>
</evidence>
<sequence length="209" mass="23923">MWLHSKMFRPVARFRIVSKEEIDAHSWATLTGGINGFCLGTLISVGIYALAPKHYPKLFKLPWSIRTATAIMPPAFTTAVNAELASTKFDNEMYSSEFQQRKVLEEHRRWARLSPTEKFVESLSNSKYKIITGLWAASMVGSWMYVDRDPLLTKTQKFVQARMYAQFITVGLLLGSIGLSVYEEKHHLNNTEKGEDSYLREVLETNSHK</sequence>
<dbReference type="Pfam" id="PF04588">
    <property type="entry name" value="HIG_1_N"/>
    <property type="match status" value="1"/>
</dbReference>
<keyword evidence="8" id="KW-1185">Reference proteome</keyword>
<feature type="transmembrane region" description="Helical" evidence="5">
    <location>
        <begin position="27"/>
        <end position="51"/>
    </location>
</feature>
<comment type="caution">
    <text evidence="7">The sequence shown here is derived from an EMBL/GenBank/DDBJ whole genome shotgun (WGS) entry which is preliminary data.</text>
</comment>
<dbReference type="GO" id="GO:0005739">
    <property type="term" value="C:mitochondrion"/>
    <property type="evidence" value="ECO:0007669"/>
    <property type="project" value="UniProtKB-SubCell"/>
</dbReference>
<organism evidence="7 8">
    <name type="scientific">Ogataea philodendri</name>
    <dbReference type="NCBI Taxonomy" id="1378263"/>
    <lineage>
        <taxon>Eukaryota</taxon>
        <taxon>Fungi</taxon>
        <taxon>Dikarya</taxon>
        <taxon>Ascomycota</taxon>
        <taxon>Saccharomycotina</taxon>
        <taxon>Pichiomycetes</taxon>
        <taxon>Pichiales</taxon>
        <taxon>Pichiaceae</taxon>
        <taxon>Ogataea</taxon>
    </lineage>
</organism>
<evidence type="ECO:0000313" key="7">
    <source>
        <dbReference type="EMBL" id="KAH3660573.1"/>
    </source>
</evidence>
<dbReference type="EMBL" id="JAEUBE010000504">
    <property type="protein sequence ID" value="KAH3660573.1"/>
    <property type="molecule type" value="Genomic_DNA"/>
</dbReference>
<dbReference type="PANTHER" id="PTHR28018:SF3">
    <property type="entry name" value="RESPIRATORY SUPERCOMPLEX FACTOR 2, MITOCHONDRIAL"/>
    <property type="match status" value="1"/>
</dbReference>
<dbReference type="AlphaFoldDB" id="A0A9P8SZB9"/>
<gene>
    <name evidence="7" type="ORF">OGAPHI_007159</name>
</gene>
<evidence type="ECO:0000256" key="2">
    <source>
        <dbReference type="ARBA" id="ARBA00022692"/>
    </source>
</evidence>
<dbReference type="RefSeq" id="XP_046058276.1">
    <property type="nucleotide sequence ID" value="XM_046208524.1"/>
</dbReference>
<reference evidence="7" key="1">
    <citation type="journal article" date="2021" name="Open Biol.">
        <title>Shared evolutionary footprints suggest mitochondrial oxidative damage underlies multiple complex I losses in fungi.</title>
        <authorList>
            <person name="Schikora-Tamarit M.A."/>
            <person name="Marcet-Houben M."/>
            <person name="Nosek J."/>
            <person name="Gabaldon T."/>
        </authorList>
    </citation>
    <scope>NUCLEOTIDE SEQUENCE</scope>
    <source>
        <strain evidence="7">CBS6075</strain>
    </source>
</reference>
<evidence type="ECO:0000313" key="8">
    <source>
        <dbReference type="Proteomes" id="UP000769157"/>
    </source>
</evidence>
<feature type="transmembrane region" description="Helical" evidence="5">
    <location>
        <begin position="161"/>
        <end position="182"/>
    </location>
</feature>